<dbReference type="GO" id="GO:0016712">
    <property type="term" value="F:oxidoreductase activity, acting on paired donors, with incorporation or reduction of molecular oxygen, reduced flavin or flavoprotein as one donor, and incorporation of one atom of oxygen"/>
    <property type="evidence" value="ECO:0007669"/>
    <property type="project" value="TreeGrafter"/>
</dbReference>
<dbReference type="OrthoDB" id="1055148at2759"/>
<evidence type="ECO:0000256" key="5">
    <source>
        <dbReference type="RuleBase" id="RU000461"/>
    </source>
</evidence>
<evidence type="ECO:0000313" key="7">
    <source>
        <dbReference type="EMBL" id="CAD5113206.1"/>
    </source>
</evidence>
<dbReference type="GO" id="GO:0020037">
    <property type="term" value="F:heme binding"/>
    <property type="evidence" value="ECO:0007669"/>
    <property type="project" value="InterPro"/>
</dbReference>
<feature type="binding site" description="axial binding residue" evidence="4">
    <location>
        <position position="419"/>
    </location>
    <ligand>
        <name>heme</name>
        <dbReference type="ChEBI" id="CHEBI:30413"/>
    </ligand>
    <ligandPart>
        <name>Fe</name>
        <dbReference type="ChEBI" id="CHEBI:18248"/>
    </ligandPart>
</feature>
<evidence type="ECO:0000256" key="4">
    <source>
        <dbReference type="PIRSR" id="PIRSR602401-1"/>
    </source>
</evidence>
<sequence length="475" mass="55755">MLKQDIRTYGVCIGVITGSITLGVYAYKRLFSRLPPGPFTIPFFGSPARKNELVYETNKRLAEKYGVIFSYWSGTQLKIFLNDYNLIKEAFVNRGDEFSQAPPENMSYFLKFHDRFITVDYNEDVRILKRGILQAFRGLFGSGKTLLEDRIRFELFHKFYNIKDDTPIDVGEFFKALSVNVTCSMYFGKRFEYDSKEMDELFKLSQNYFKWFFVELTLNFTNMPLPFFLKKIIYRKAIQKSKDAIEGMRQWVRSMMEDHDDTEDDLVSAYKKLVPEAKIEEIIDTIMFLLSDPLDVVPGVLSGLFHLVAMHPEKQQKMFEEISNSQSSFLDQSKLPYVRAFIIETLRYANFVSNSAAHRVIKETTLQGYRIPKDADIYANFYAVHMNEETMKDCFIFRPERHLEDNHNIITFGIGRKSCLGEQWVRSQMYLTLVITLQKYRLEPTPGFNKLKYQSDVFHLPEKVELLFIDRNKSD</sequence>
<keyword evidence="3 4" id="KW-0408">Iron</keyword>
<dbReference type="PROSITE" id="PS00086">
    <property type="entry name" value="CYTOCHROME_P450"/>
    <property type="match status" value="1"/>
</dbReference>
<proteinExistence type="inferred from homology"/>
<evidence type="ECO:0000313" key="8">
    <source>
        <dbReference type="Proteomes" id="UP000549394"/>
    </source>
</evidence>
<accession>A0A7I8VBH0</accession>
<comment type="similarity">
    <text evidence="1 5">Belongs to the cytochrome P450 family.</text>
</comment>
<keyword evidence="6" id="KW-0812">Transmembrane</keyword>
<reference evidence="7 8" key="1">
    <citation type="submission" date="2020-08" db="EMBL/GenBank/DDBJ databases">
        <authorList>
            <person name="Hejnol A."/>
        </authorList>
    </citation>
    <scope>NUCLEOTIDE SEQUENCE [LARGE SCALE GENOMIC DNA]</scope>
</reference>
<dbReference type="Proteomes" id="UP000549394">
    <property type="component" value="Unassembled WGS sequence"/>
</dbReference>
<dbReference type="InterPro" id="IPR002401">
    <property type="entry name" value="Cyt_P450_E_grp-I"/>
</dbReference>
<dbReference type="PANTHER" id="PTHR24300:SF403">
    <property type="entry name" value="CYTOCHROME P450 306A1"/>
    <property type="match status" value="1"/>
</dbReference>
<dbReference type="InterPro" id="IPR001128">
    <property type="entry name" value="Cyt_P450"/>
</dbReference>
<dbReference type="GO" id="GO:0005737">
    <property type="term" value="C:cytoplasm"/>
    <property type="evidence" value="ECO:0007669"/>
    <property type="project" value="TreeGrafter"/>
</dbReference>
<evidence type="ECO:0000256" key="3">
    <source>
        <dbReference type="ARBA" id="ARBA00023004"/>
    </source>
</evidence>
<dbReference type="SUPFAM" id="SSF48264">
    <property type="entry name" value="Cytochrome P450"/>
    <property type="match status" value="1"/>
</dbReference>
<comment type="caution">
    <text evidence="7">The sequence shown here is derived from an EMBL/GenBank/DDBJ whole genome shotgun (WGS) entry which is preliminary data.</text>
</comment>
<dbReference type="EMBL" id="CAJFCJ010000003">
    <property type="protein sequence ID" value="CAD5113206.1"/>
    <property type="molecule type" value="Genomic_DNA"/>
</dbReference>
<dbReference type="AlphaFoldDB" id="A0A7I8VBH0"/>
<keyword evidence="4 5" id="KW-0349">Heme</keyword>
<evidence type="ECO:0000256" key="6">
    <source>
        <dbReference type="SAM" id="Phobius"/>
    </source>
</evidence>
<evidence type="ECO:0000256" key="2">
    <source>
        <dbReference type="ARBA" id="ARBA00022723"/>
    </source>
</evidence>
<feature type="transmembrane region" description="Helical" evidence="6">
    <location>
        <begin position="6"/>
        <end position="27"/>
    </location>
</feature>
<gene>
    <name evidence="7" type="ORF">DGYR_LOCUS2237</name>
</gene>
<dbReference type="GO" id="GO:0008395">
    <property type="term" value="F:steroid hydroxylase activity"/>
    <property type="evidence" value="ECO:0007669"/>
    <property type="project" value="TreeGrafter"/>
</dbReference>
<name>A0A7I8VBH0_9ANNE</name>
<dbReference type="InterPro" id="IPR036396">
    <property type="entry name" value="Cyt_P450_sf"/>
</dbReference>
<keyword evidence="2 4" id="KW-0479">Metal-binding</keyword>
<keyword evidence="5" id="KW-0503">Monooxygenase</keyword>
<dbReference type="PANTHER" id="PTHR24300">
    <property type="entry name" value="CYTOCHROME P450 508A4-RELATED"/>
    <property type="match status" value="1"/>
</dbReference>
<dbReference type="Gene3D" id="1.10.630.10">
    <property type="entry name" value="Cytochrome P450"/>
    <property type="match status" value="1"/>
</dbReference>
<evidence type="ECO:0000256" key="1">
    <source>
        <dbReference type="ARBA" id="ARBA00010617"/>
    </source>
</evidence>
<keyword evidence="6" id="KW-0472">Membrane</keyword>
<dbReference type="PRINTS" id="PR00463">
    <property type="entry name" value="EP450I"/>
</dbReference>
<dbReference type="GO" id="GO:0005506">
    <property type="term" value="F:iron ion binding"/>
    <property type="evidence" value="ECO:0007669"/>
    <property type="project" value="InterPro"/>
</dbReference>
<organism evidence="7 8">
    <name type="scientific">Dimorphilus gyrociliatus</name>
    <dbReference type="NCBI Taxonomy" id="2664684"/>
    <lineage>
        <taxon>Eukaryota</taxon>
        <taxon>Metazoa</taxon>
        <taxon>Spiralia</taxon>
        <taxon>Lophotrochozoa</taxon>
        <taxon>Annelida</taxon>
        <taxon>Polychaeta</taxon>
        <taxon>Polychaeta incertae sedis</taxon>
        <taxon>Dinophilidae</taxon>
        <taxon>Dimorphilus</taxon>
    </lineage>
</organism>
<keyword evidence="6" id="KW-1133">Transmembrane helix</keyword>
<dbReference type="GO" id="GO:0006082">
    <property type="term" value="P:organic acid metabolic process"/>
    <property type="evidence" value="ECO:0007669"/>
    <property type="project" value="TreeGrafter"/>
</dbReference>
<dbReference type="Pfam" id="PF00067">
    <property type="entry name" value="p450"/>
    <property type="match status" value="1"/>
</dbReference>
<comment type="cofactor">
    <cofactor evidence="4">
        <name>heme</name>
        <dbReference type="ChEBI" id="CHEBI:30413"/>
    </cofactor>
</comment>
<dbReference type="InterPro" id="IPR050182">
    <property type="entry name" value="Cytochrome_P450_fam2"/>
</dbReference>
<keyword evidence="8" id="KW-1185">Reference proteome</keyword>
<protein>
    <submittedName>
        <fullName evidence="7">DgyrCDS2393</fullName>
    </submittedName>
</protein>
<keyword evidence="5" id="KW-0560">Oxidoreductase</keyword>
<dbReference type="InterPro" id="IPR017972">
    <property type="entry name" value="Cyt_P450_CS"/>
</dbReference>
<dbReference type="GO" id="GO:0006805">
    <property type="term" value="P:xenobiotic metabolic process"/>
    <property type="evidence" value="ECO:0007669"/>
    <property type="project" value="TreeGrafter"/>
</dbReference>
<dbReference type="PRINTS" id="PR00385">
    <property type="entry name" value="P450"/>
</dbReference>